<accession>A0ABV9ZDG0</accession>
<comment type="function">
    <text evidence="5">May play a role in fatty acid biosynthesis and insulin sensitivity.</text>
</comment>
<keyword evidence="3" id="KW-0809">Transit peptide</keyword>
<evidence type="ECO:0000256" key="2">
    <source>
        <dbReference type="ARBA" id="ARBA00022832"/>
    </source>
</evidence>
<sequence length="269" mass="28142">MSATAAADPTVTPGAVRVEIDGPTAVLTLDNPKRRNALSVATMTELTAALRDVSAREGVRAIVLRAEGPAFSAGHDLSEMVDRTLEEEREVFAVCTDLMTALHAVPQPVIAAVQGVAVAAGCQLVAACDLAVAAQGAVFGTPGVKIGLFCSTPMVAVTRAIGRKRAMQLLLTGETIDAATAADWGLVNQVVAADELDGAVRALAAKVADASAVTLRIGKEAFYRQVDLPEDAAYEEMRETMATNAMTCDAQEGMSAFLAKRAPQWQHHD</sequence>
<keyword evidence="7" id="KW-0456">Lyase</keyword>
<evidence type="ECO:0000256" key="1">
    <source>
        <dbReference type="ARBA" id="ARBA00005254"/>
    </source>
</evidence>
<dbReference type="InterPro" id="IPR052377">
    <property type="entry name" value="Mitochondrial_ECH-domain"/>
</dbReference>
<dbReference type="Gene3D" id="3.90.226.10">
    <property type="entry name" value="2-enoyl-CoA Hydratase, Chain A, domain 1"/>
    <property type="match status" value="1"/>
</dbReference>
<dbReference type="Pfam" id="PF00378">
    <property type="entry name" value="ECH_1"/>
    <property type="match status" value="1"/>
</dbReference>
<organism evidence="7 8">
    <name type="scientific">Actinomycetospora rhizophila</name>
    <dbReference type="NCBI Taxonomy" id="1416876"/>
    <lineage>
        <taxon>Bacteria</taxon>
        <taxon>Bacillati</taxon>
        <taxon>Actinomycetota</taxon>
        <taxon>Actinomycetes</taxon>
        <taxon>Pseudonocardiales</taxon>
        <taxon>Pseudonocardiaceae</taxon>
        <taxon>Actinomycetospora</taxon>
    </lineage>
</organism>
<dbReference type="PANTHER" id="PTHR43602:SF1">
    <property type="entry name" value="ENOYL-COA HYDRATASE DOMAIN-CONTAINING PROTEIN 3, MITOCHONDRIAL"/>
    <property type="match status" value="1"/>
</dbReference>
<dbReference type="RefSeq" id="WP_378020738.1">
    <property type="nucleotide sequence ID" value="NZ_JBHSKG010000004.1"/>
</dbReference>
<dbReference type="InterPro" id="IPR014748">
    <property type="entry name" value="Enoyl-CoA_hydra_C"/>
</dbReference>
<keyword evidence="4" id="KW-0443">Lipid metabolism</keyword>
<dbReference type="PANTHER" id="PTHR43602">
    <property type="match status" value="1"/>
</dbReference>
<protein>
    <recommendedName>
        <fullName evidence="6">Enoyl-CoA hydratase domain-containing protein 3, mitochondrial</fullName>
    </recommendedName>
</protein>
<dbReference type="Proteomes" id="UP001596175">
    <property type="component" value="Unassembled WGS sequence"/>
</dbReference>
<evidence type="ECO:0000313" key="7">
    <source>
        <dbReference type="EMBL" id="MFC5138531.1"/>
    </source>
</evidence>
<evidence type="ECO:0000256" key="5">
    <source>
        <dbReference type="ARBA" id="ARBA00037410"/>
    </source>
</evidence>
<reference evidence="8" key="1">
    <citation type="journal article" date="2019" name="Int. J. Syst. Evol. Microbiol.">
        <title>The Global Catalogue of Microorganisms (GCM) 10K type strain sequencing project: providing services to taxonomists for standard genome sequencing and annotation.</title>
        <authorList>
            <consortium name="The Broad Institute Genomics Platform"/>
            <consortium name="The Broad Institute Genome Sequencing Center for Infectious Disease"/>
            <person name="Wu L."/>
            <person name="Ma J."/>
        </authorList>
    </citation>
    <scope>NUCLEOTIDE SEQUENCE [LARGE SCALE GENOMIC DNA]</scope>
    <source>
        <strain evidence="8">XZYJ18</strain>
    </source>
</reference>
<dbReference type="GO" id="GO:0004300">
    <property type="term" value="F:enoyl-CoA hydratase activity"/>
    <property type="evidence" value="ECO:0007669"/>
    <property type="project" value="UniProtKB-EC"/>
</dbReference>
<dbReference type="CDD" id="cd06558">
    <property type="entry name" value="crotonase-like"/>
    <property type="match status" value="1"/>
</dbReference>
<evidence type="ECO:0000256" key="6">
    <source>
        <dbReference type="ARBA" id="ARBA00040545"/>
    </source>
</evidence>
<dbReference type="InterPro" id="IPR029045">
    <property type="entry name" value="ClpP/crotonase-like_dom_sf"/>
</dbReference>
<dbReference type="SUPFAM" id="SSF52096">
    <property type="entry name" value="ClpP/crotonase"/>
    <property type="match status" value="1"/>
</dbReference>
<dbReference type="Gene3D" id="1.10.12.10">
    <property type="entry name" value="Lyase 2-enoyl-coa Hydratase, Chain A, domain 2"/>
    <property type="match status" value="1"/>
</dbReference>
<proteinExistence type="inferred from homology"/>
<keyword evidence="2" id="KW-0276">Fatty acid metabolism</keyword>
<keyword evidence="8" id="KW-1185">Reference proteome</keyword>
<evidence type="ECO:0000313" key="8">
    <source>
        <dbReference type="Proteomes" id="UP001596175"/>
    </source>
</evidence>
<comment type="similarity">
    <text evidence="1">Belongs to the enoyl-CoA hydratase/isomerase family.</text>
</comment>
<evidence type="ECO:0000256" key="3">
    <source>
        <dbReference type="ARBA" id="ARBA00022946"/>
    </source>
</evidence>
<dbReference type="NCBIfam" id="NF006008">
    <property type="entry name" value="PRK08139.1"/>
    <property type="match status" value="1"/>
</dbReference>
<comment type="caution">
    <text evidence="7">The sequence shown here is derived from an EMBL/GenBank/DDBJ whole genome shotgun (WGS) entry which is preliminary data.</text>
</comment>
<evidence type="ECO:0000256" key="4">
    <source>
        <dbReference type="ARBA" id="ARBA00023098"/>
    </source>
</evidence>
<gene>
    <name evidence="7" type="ORF">ACFPK1_09840</name>
</gene>
<dbReference type="InterPro" id="IPR001753">
    <property type="entry name" value="Enoyl-CoA_hydra/iso"/>
</dbReference>
<dbReference type="EMBL" id="JBHSKG010000004">
    <property type="protein sequence ID" value="MFC5138531.1"/>
    <property type="molecule type" value="Genomic_DNA"/>
</dbReference>
<name>A0ABV9ZDG0_9PSEU</name>